<dbReference type="OrthoDB" id="512700at2"/>
<dbReference type="GO" id="GO:0003677">
    <property type="term" value="F:DNA binding"/>
    <property type="evidence" value="ECO:0007669"/>
    <property type="project" value="UniProtKB-KW"/>
</dbReference>
<protein>
    <recommendedName>
        <fullName evidence="4">Type I restriction modification DNA specificity domain-containing protein</fullName>
    </recommendedName>
</protein>
<dbReference type="Pfam" id="PF01420">
    <property type="entry name" value="Methylase_S"/>
    <property type="match status" value="2"/>
</dbReference>
<sequence length="403" mass="46657">MLGFVVSNIPKLRFSEFNGEWESKYLNEVSKINPKTKELPYEFVYIDLESVKKGLLVKSNRILKIEAPSRAQRLLSIDDILFQTVRPYQKNNYFFNITGDYVASTGYAQIRANESASFLYQKFHTQKFVNKVLLRCTGTSYPAINSTDLSKVKISIPEKQEQEKIASFLTSVDTKIEQLTKKESLLQEYKKGVMQKIFNQEIRFKDNEGSEFCDWEEKSFGEVFKRITTKNKEDNQNILTISAQQGLINQEKYFNKSVSAKDVTGYYILKNGDFAYNKSYSKGYPMGAIKKLNNYDKGVVSTLYICFRTNIENDSNFYEKYFDSGFLNRELHKIAQEGARNHGLLNMSVVEFFSDIKIPVPSIEEQIKIANFLSSIDKKIENAKDEVEKTKQFNKALLQQMFV</sequence>
<dbReference type="Gene3D" id="3.90.220.20">
    <property type="entry name" value="DNA methylase specificity domains"/>
    <property type="match status" value="2"/>
</dbReference>
<dbReference type="GO" id="GO:0009307">
    <property type="term" value="P:DNA restriction-modification system"/>
    <property type="evidence" value="ECO:0007669"/>
    <property type="project" value="UniProtKB-KW"/>
</dbReference>
<keyword evidence="2" id="KW-0680">Restriction system</keyword>
<dbReference type="InterPro" id="IPR044946">
    <property type="entry name" value="Restrct_endonuc_typeI_TRD_sf"/>
</dbReference>
<dbReference type="AlphaFoldDB" id="A0A1P8KL38"/>
<dbReference type="PANTHER" id="PTHR30408">
    <property type="entry name" value="TYPE-1 RESTRICTION ENZYME ECOKI SPECIFICITY PROTEIN"/>
    <property type="match status" value="1"/>
</dbReference>
<dbReference type="InterPro" id="IPR052021">
    <property type="entry name" value="Type-I_RS_S_subunit"/>
</dbReference>
<dbReference type="Proteomes" id="UP000186074">
    <property type="component" value="Chromosome"/>
</dbReference>
<dbReference type="EMBL" id="CP019070">
    <property type="protein sequence ID" value="APW65264.1"/>
    <property type="molecule type" value="Genomic_DNA"/>
</dbReference>
<feature type="domain" description="Type I restriction modification DNA specificity" evidence="4">
    <location>
        <begin position="214"/>
        <end position="384"/>
    </location>
</feature>
<keyword evidence="6" id="KW-1185">Reference proteome</keyword>
<evidence type="ECO:0000256" key="2">
    <source>
        <dbReference type="ARBA" id="ARBA00022747"/>
    </source>
</evidence>
<feature type="domain" description="Type I restriction modification DNA specificity" evidence="4">
    <location>
        <begin position="19"/>
        <end position="185"/>
    </location>
</feature>
<gene>
    <name evidence="5" type="ORF">LPB137_05090</name>
</gene>
<evidence type="ECO:0000313" key="5">
    <source>
        <dbReference type="EMBL" id="APW65264.1"/>
    </source>
</evidence>
<evidence type="ECO:0000313" key="6">
    <source>
        <dbReference type="Proteomes" id="UP000186074"/>
    </source>
</evidence>
<proteinExistence type="inferred from homology"/>
<dbReference type="InterPro" id="IPR000055">
    <property type="entry name" value="Restrct_endonuc_typeI_TRD"/>
</dbReference>
<evidence type="ECO:0000259" key="4">
    <source>
        <dbReference type="Pfam" id="PF01420"/>
    </source>
</evidence>
<comment type="similarity">
    <text evidence="1">Belongs to the type-I restriction system S methylase family.</text>
</comment>
<name>A0A1P8KL38_9BACT</name>
<dbReference type="PANTHER" id="PTHR30408:SF12">
    <property type="entry name" value="TYPE I RESTRICTION ENZYME MJAVIII SPECIFICITY SUBUNIT"/>
    <property type="match status" value="1"/>
</dbReference>
<evidence type="ECO:0000256" key="3">
    <source>
        <dbReference type="ARBA" id="ARBA00023125"/>
    </source>
</evidence>
<reference evidence="5 6" key="1">
    <citation type="submission" date="2017-01" db="EMBL/GenBank/DDBJ databases">
        <title>Genome sequencing of Arcobacter sp. LPB0137.</title>
        <authorList>
            <person name="Lee G.-W."/>
            <person name="Yi H."/>
        </authorList>
    </citation>
    <scope>NUCLEOTIDE SEQUENCE [LARGE SCALE GENOMIC DNA]</scope>
    <source>
        <strain evidence="5 6">LPB0137</strain>
    </source>
</reference>
<dbReference type="STRING" id="1850254.LPB137_05090"/>
<dbReference type="REBASE" id="188429">
    <property type="entry name" value="S.Asp137ORF5085P"/>
</dbReference>
<dbReference type="KEGG" id="alp:LPB137_05090"/>
<keyword evidence="3" id="KW-0238">DNA-binding</keyword>
<evidence type="ECO:0000256" key="1">
    <source>
        <dbReference type="ARBA" id="ARBA00010923"/>
    </source>
</evidence>
<organism evidence="5 6">
    <name type="scientific">Poseidonibacter parvus</name>
    <dbReference type="NCBI Taxonomy" id="1850254"/>
    <lineage>
        <taxon>Bacteria</taxon>
        <taxon>Pseudomonadati</taxon>
        <taxon>Campylobacterota</taxon>
        <taxon>Epsilonproteobacteria</taxon>
        <taxon>Campylobacterales</taxon>
        <taxon>Arcobacteraceae</taxon>
        <taxon>Poseidonibacter</taxon>
    </lineage>
</organism>
<dbReference type="SUPFAM" id="SSF116734">
    <property type="entry name" value="DNA methylase specificity domain"/>
    <property type="match status" value="2"/>
</dbReference>
<accession>A0A1P8KL38</accession>